<reference evidence="3" key="1">
    <citation type="submission" date="2015-07" db="EMBL/GenBank/DDBJ databases">
        <title>Draft genome sequence of Streptomyces sp. CMAA 1322, a bacterium isolated from Caatinga biome, from dry forest semiarid of Brazil.</title>
        <authorList>
            <person name="Santos S.N."/>
            <person name="Gacesa R."/>
            <person name="Taketani R.G."/>
            <person name="Long P.F."/>
            <person name="Melo I.S."/>
        </authorList>
    </citation>
    <scope>NUCLEOTIDE SEQUENCE [LARGE SCALE GENOMIC DNA]</scope>
    <source>
        <strain evidence="3">CMAA 1322</strain>
    </source>
</reference>
<name>A0A0K9XHL7_9ACTN</name>
<proteinExistence type="predicted"/>
<organism evidence="2 3">
    <name type="scientific">Streptomyces caatingaensis</name>
    <dbReference type="NCBI Taxonomy" id="1678637"/>
    <lineage>
        <taxon>Bacteria</taxon>
        <taxon>Bacillati</taxon>
        <taxon>Actinomycetota</taxon>
        <taxon>Actinomycetes</taxon>
        <taxon>Kitasatosporales</taxon>
        <taxon>Streptomycetaceae</taxon>
        <taxon>Streptomyces</taxon>
    </lineage>
</organism>
<dbReference type="AlphaFoldDB" id="A0A0K9XHL7"/>
<comment type="caution">
    <text evidence="2">The sequence shown here is derived from an EMBL/GenBank/DDBJ whole genome shotgun (WGS) entry which is preliminary data.</text>
</comment>
<feature type="compositionally biased region" description="Pro residues" evidence="1">
    <location>
        <begin position="109"/>
        <end position="121"/>
    </location>
</feature>
<keyword evidence="3" id="KW-1185">Reference proteome</keyword>
<evidence type="ECO:0000256" key="1">
    <source>
        <dbReference type="SAM" id="MobiDB-lite"/>
    </source>
</evidence>
<sequence>MLMLARNSSGVMCPMIEARGSSTWTGSLALEVATVTPSHKSRSTWERLACRRPARRTRAYSVSTMSACPSRSARAWISPAPPTTPLMTWSAMNEEFASLATSAATPQDWPLPSPVPPHSST</sequence>
<evidence type="ECO:0000313" key="3">
    <source>
        <dbReference type="Proteomes" id="UP000037288"/>
    </source>
</evidence>
<dbReference type="Proteomes" id="UP000037288">
    <property type="component" value="Unassembled WGS sequence"/>
</dbReference>
<gene>
    <name evidence="2" type="ORF">AC230_09620</name>
</gene>
<feature type="region of interest" description="Disordered" evidence="1">
    <location>
        <begin position="100"/>
        <end position="121"/>
    </location>
</feature>
<protein>
    <submittedName>
        <fullName evidence="2">Uncharacterized protein</fullName>
    </submittedName>
</protein>
<dbReference type="PATRIC" id="fig|1678637.3.peg.2077"/>
<dbReference type="EMBL" id="LFXA01000004">
    <property type="protein sequence ID" value="KNB52880.1"/>
    <property type="molecule type" value="Genomic_DNA"/>
</dbReference>
<accession>A0A0K9XHL7</accession>
<evidence type="ECO:0000313" key="2">
    <source>
        <dbReference type="EMBL" id="KNB52880.1"/>
    </source>
</evidence>